<accession>A0A0V0RMC9</accession>
<keyword evidence="2" id="KW-1185">Reference proteome</keyword>
<sequence>MTISIYRYQMQKVIWTAAASESHDGRDYQLCTITNAHREKRLLKPLKHLKLSGCIYRHFRYECHEATSEHRSNVL</sequence>
<evidence type="ECO:0000313" key="2">
    <source>
        <dbReference type="Proteomes" id="UP000054630"/>
    </source>
</evidence>
<dbReference type="EMBL" id="JYDL01000126">
    <property type="protein sequence ID" value="KRX15648.1"/>
    <property type="molecule type" value="Genomic_DNA"/>
</dbReference>
<dbReference type="Proteomes" id="UP000054630">
    <property type="component" value="Unassembled WGS sequence"/>
</dbReference>
<name>A0A0V0RMC9_9BILA</name>
<proteinExistence type="predicted"/>
<organism evidence="1 2">
    <name type="scientific">Trichinella nelsoni</name>
    <dbReference type="NCBI Taxonomy" id="6336"/>
    <lineage>
        <taxon>Eukaryota</taxon>
        <taxon>Metazoa</taxon>
        <taxon>Ecdysozoa</taxon>
        <taxon>Nematoda</taxon>
        <taxon>Enoplea</taxon>
        <taxon>Dorylaimia</taxon>
        <taxon>Trichinellida</taxon>
        <taxon>Trichinellidae</taxon>
        <taxon>Trichinella</taxon>
    </lineage>
</organism>
<gene>
    <name evidence="1" type="ORF">T07_654</name>
</gene>
<evidence type="ECO:0000313" key="1">
    <source>
        <dbReference type="EMBL" id="KRX15648.1"/>
    </source>
</evidence>
<comment type="caution">
    <text evidence="1">The sequence shown here is derived from an EMBL/GenBank/DDBJ whole genome shotgun (WGS) entry which is preliminary data.</text>
</comment>
<dbReference type="OrthoDB" id="10450136at2759"/>
<protein>
    <submittedName>
        <fullName evidence="1">Uncharacterized protein</fullName>
    </submittedName>
</protein>
<dbReference type="AlphaFoldDB" id="A0A0V0RMC9"/>
<reference evidence="1 2" key="1">
    <citation type="submission" date="2015-01" db="EMBL/GenBank/DDBJ databases">
        <title>Evolution of Trichinella species and genotypes.</title>
        <authorList>
            <person name="Korhonen P.K."/>
            <person name="Edoardo P."/>
            <person name="Giuseppe L.R."/>
            <person name="Gasser R.B."/>
        </authorList>
    </citation>
    <scope>NUCLEOTIDE SEQUENCE [LARGE SCALE GENOMIC DNA]</scope>
    <source>
        <strain evidence="1">ISS37</strain>
    </source>
</reference>